<dbReference type="PANTHER" id="PTHR43022:SF1">
    <property type="entry name" value="PROTEIN SMF"/>
    <property type="match status" value="1"/>
</dbReference>
<protein>
    <submittedName>
        <fullName evidence="4">DNA polymerase</fullName>
    </submittedName>
</protein>
<dbReference type="Gene3D" id="1.10.10.10">
    <property type="entry name" value="Winged helix-like DNA-binding domain superfamily/Winged helix DNA-binding domain"/>
    <property type="match status" value="1"/>
</dbReference>
<gene>
    <name evidence="4" type="primary">dprA</name>
    <name evidence="4" type="ORF">RxyAA322_07090</name>
</gene>
<comment type="similarity">
    <text evidence="1">Belongs to the DprA/Smf family.</text>
</comment>
<accession>A0A510HHW3</accession>
<dbReference type="Gene3D" id="3.40.50.450">
    <property type="match status" value="1"/>
</dbReference>
<keyword evidence="5" id="KW-1185">Reference proteome</keyword>
<dbReference type="InterPro" id="IPR003488">
    <property type="entry name" value="DprA"/>
</dbReference>
<evidence type="ECO:0000256" key="1">
    <source>
        <dbReference type="ARBA" id="ARBA00006525"/>
    </source>
</evidence>
<evidence type="ECO:0000259" key="2">
    <source>
        <dbReference type="Pfam" id="PF02481"/>
    </source>
</evidence>
<feature type="domain" description="Smf/DprA SLOG" evidence="2">
    <location>
        <begin position="82"/>
        <end position="288"/>
    </location>
</feature>
<dbReference type="NCBIfam" id="TIGR00732">
    <property type="entry name" value="dprA"/>
    <property type="match status" value="1"/>
</dbReference>
<evidence type="ECO:0000313" key="5">
    <source>
        <dbReference type="Proteomes" id="UP000318065"/>
    </source>
</evidence>
<reference evidence="4" key="1">
    <citation type="journal article" date="2019" name="Microbiol. Resour. Announc.">
        <title>Complete Genome Sequence of Rubrobacter xylanophilus Strain AA3-22, Isolated from Arima Onsen in Japan.</title>
        <authorList>
            <person name="Tomariguchi N."/>
            <person name="Miyazaki K."/>
        </authorList>
    </citation>
    <scope>NUCLEOTIDE SEQUENCE [LARGE SCALE GENOMIC DNA]</scope>
    <source>
        <strain evidence="4">AA3-22</strain>
    </source>
</reference>
<organism evidence="4 5">
    <name type="scientific">Rubrobacter xylanophilus</name>
    <dbReference type="NCBI Taxonomy" id="49319"/>
    <lineage>
        <taxon>Bacteria</taxon>
        <taxon>Bacillati</taxon>
        <taxon>Actinomycetota</taxon>
        <taxon>Rubrobacteria</taxon>
        <taxon>Rubrobacterales</taxon>
        <taxon>Rubrobacteraceae</taxon>
        <taxon>Rubrobacter</taxon>
    </lineage>
</organism>
<dbReference type="Pfam" id="PF02481">
    <property type="entry name" value="DNA_processg_A"/>
    <property type="match status" value="1"/>
</dbReference>
<dbReference type="EMBL" id="AP019791">
    <property type="protein sequence ID" value="BBL78855.1"/>
    <property type="molecule type" value="Genomic_DNA"/>
</dbReference>
<dbReference type="InterPro" id="IPR041614">
    <property type="entry name" value="DprA_WH"/>
</dbReference>
<evidence type="ECO:0000259" key="3">
    <source>
        <dbReference type="Pfam" id="PF17782"/>
    </source>
</evidence>
<dbReference type="GO" id="GO:0009294">
    <property type="term" value="P:DNA-mediated transformation"/>
    <property type="evidence" value="ECO:0007669"/>
    <property type="project" value="InterPro"/>
</dbReference>
<feature type="domain" description="DprA winged helix" evidence="3">
    <location>
        <begin position="302"/>
        <end position="361"/>
    </location>
</feature>
<dbReference type="Pfam" id="PF17782">
    <property type="entry name" value="WHD_DprA"/>
    <property type="match status" value="1"/>
</dbReference>
<evidence type="ECO:0000313" key="4">
    <source>
        <dbReference type="EMBL" id="BBL78855.1"/>
    </source>
</evidence>
<dbReference type="PANTHER" id="PTHR43022">
    <property type="entry name" value="PROTEIN SMF"/>
    <property type="match status" value="1"/>
</dbReference>
<sequence length="369" mass="38220">MSSIAENRAGYLLLSLLQARTGASLTRRLTGEPPGRWLTLSPPELERECGVSAKAARELARLRETFEAETMLRDLAGRGISVLTLADEGYPEALRRIPDPPPALFVDGRLPEGGAVAVVGSRKPSPGGLEVARRLGKALAGRGVWVVSGLALGIDAAAHEGALAAGGATVGVLGCGIDVVYPRGNGRLFAEVRRAGGIVSEYYLGEPPLAWRFPARNRIIAGLVGVVVVVEAAERSGALITARHALESGRDVWAVPGPLGYPGCRGSNRLLADGAGVLWDVGEFLESVAPGRGAREIPPGDPTPPLPAGLPEDEAAVLGALGFEPASADEVAWRCGLGMGEVLSALSMLELKGYAARAAGGGFVRRVSL</sequence>
<dbReference type="InterPro" id="IPR057666">
    <property type="entry name" value="DrpA_SLOG"/>
</dbReference>
<proteinExistence type="inferred from homology"/>
<name>A0A510HHW3_9ACTN</name>
<dbReference type="AlphaFoldDB" id="A0A510HHW3"/>
<dbReference type="Proteomes" id="UP000318065">
    <property type="component" value="Chromosome"/>
</dbReference>
<dbReference type="OrthoDB" id="9785707at2"/>
<dbReference type="RefSeq" id="WP_143526948.1">
    <property type="nucleotide sequence ID" value="NZ_AP019791.1"/>
</dbReference>
<dbReference type="SUPFAM" id="SSF102405">
    <property type="entry name" value="MCP/YpsA-like"/>
    <property type="match status" value="1"/>
</dbReference>
<dbReference type="InterPro" id="IPR036388">
    <property type="entry name" value="WH-like_DNA-bd_sf"/>
</dbReference>